<name>A0A2G5ER35_AQUCA</name>
<protein>
    <recommendedName>
        <fullName evidence="1">F-box domain-containing protein</fullName>
    </recommendedName>
</protein>
<dbReference type="OrthoDB" id="612216at2759"/>
<evidence type="ECO:0000259" key="1">
    <source>
        <dbReference type="PROSITE" id="PS50181"/>
    </source>
</evidence>
<reference evidence="2 3" key="1">
    <citation type="submission" date="2017-09" db="EMBL/GenBank/DDBJ databases">
        <title>WGS assembly of Aquilegia coerulea Goldsmith.</title>
        <authorList>
            <person name="Hodges S."/>
            <person name="Kramer E."/>
            <person name="Nordborg M."/>
            <person name="Tomkins J."/>
            <person name="Borevitz J."/>
            <person name="Derieg N."/>
            <person name="Yan J."/>
            <person name="Mihaltcheva S."/>
            <person name="Hayes R.D."/>
            <person name="Rokhsar D."/>
        </authorList>
    </citation>
    <scope>NUCLEOTIDE SEQUENCE [LARGE SCALE GENOMIC DNA]</scope>
    <source>
        <strain evidence="3">cv. Goldsmith</strain>
    </source>
</reference>
<evidence type="ECO:0000313" key="3">
    <source>
        <dbReference type="Proteomes" id="UP000230069"/>
    </source>
</evidence>
<dbReference type="SMART" id="SM00256">
    <property type="entry name" value="FBOX"/>
    <property type="match status" value="1"/>
</dbReference>
<dbReference type="PROSITE" id="PS50181">
    <property type="entry name" value="FBOX"/>
    <property type="match status" value="1"/>
</dbReference>
<dbReference type="SMART" id="SM00579">
    <property type="entry name" value="FBD"/>
    <property type="match status" value="1"/>
</dbReference>
<dbReference type="PANTHER" id="PTHR31900:SF30">
    <property type="entry name" value="SUPERFAMILY PROTEIN, PUTATIVE-RELATED"/>
    <property type="match status" value="1"/>
</dbReference>
<dbReference type="InterPro" id="IPR006566">
    <property type="entry name" value="FBD"/>
</dbReference>
<proteinExistence type="predicted"/>
<dbReference type="STRING" id="218851.A0A2G5ER35"/>
<dbReference type="InterPro" id="IPR032675">
    <property type="entry name" value="LRR_dom_sf"/>
</dbReference>
<dbReference type="InterPro" id="IPR036047">
    <property type="entry name" value="F-box-like_dom_sf"/>
</dbReference>
<dbReference type="InterPro" id="IPR050232">
    <property type="entry name" value="FBL13/AtMIF1-like"/>
</dbReference>
<dbReference type="Gene3D" id="1.20.1280.50">
    <property type="match status" value="1"/>
</dbReference>
<dbReference type="InterPro" id="IPR055357">
    <property type="entry name" value="LRR_At1g61320_AtMIF1"/>
</dbReference>
<feature type="domain" description="F-box" evidence="1">
    <location>
        <begin position="1"/>
        <end position="49"/>
    </location>
</feature>
<dbReference type="Proteomes" id="UP000230069">
    <property type="component" value="Unassembled WGS sequence"/>
</dbReference>
<dbReference type="InterPro" id="IPR053781">
    <property type="entry name" value="F-box_AtFBL13-like"/>
</dbReference>
<evidence type="ECO:0000313" key="2">
    <source>
        <dbReference type="EMBL" id="PIA58202.1"/>
    </source>
</evidence>
<dbReference type="Gene3D" id="3.80.10.10">
    <property type="entry name" value="Ribonuclease Inhibitor"/>
    <property type="match status" value="1"/>
</dbReference>
<dbReference type="FunCoup" id="A0A2G5ER35">
    <property type="interactions" value="394"/>
</dbReference>
<dbReference type="PANTHER" id="PTHR31900">
    <property type="entry name" value="F-BOX/RNI SUPERFAMILY PROTEIN-RELATED"/>
    <property type="match status" value="1"/>
</dbReference>
<dbReference type="InterPro" id="IPR001810">
    <property type="entry name" value="F-box_dom"/>
</dbReference>
<accession>A0A2G5ER35</accession>
<dbReference type="SUPFAM" id="SSF81383">
    <property type="entry name" value="F-box domain"/>
    <property type="match status" value="1"/>
</dbReference>
<dbReference type="CDD" id="cd22160">
    <property type="entry name" value="F-box_AtFBL13-like"/>
    <property type="match status" value="1"/>
</dbReference>
<dbReference type="InParanoid" id="A0A2G5ER35"/>
<dbReference type="Pfam" id="PF00646">
    <property type="entry name" value="F-box"/>
    <property type="match status" value="1"/>
</dbReference>
<sequence>MDRISNLPDSLQNHIVSFLPLKDAIICSVLSKQWSHVCSSLSNLDFIEIGFRVSRECFKSIVDQILSRHDGSDIRKFCLMVSPFEDEFLSLLHVNTWISFALRHNVQELYMFISSNRPEDLLQAVQPQPQIQFPCAMFTCATLTSLTLVASYKKLKFPPDTRFPVLKKMTLWMISFADEYLTNKFFSDFSCPMLNDLFIRYCKIKNITTLNISFSSLKHFSLYENLSHSYKINLSAPNLLEFVYIGMYPPDIISRTFSSLVSATFKGEGNPYDLDDVSNCPRKILQELRNVETLALLGSFIEFLNRDQYFRSSLPTPYHSLKYLQLGMDAYQNQGHELIFLLRNCPNIQRLSITYHPLKTTCLNMLSLKEYWPCKEFLAGDLLKYLTTVEIQKFQGSRSQLDIVRFLLQSASNLEKMTIIWLDEEHQDLETRTRVFQELLNFTKVSPQVEVLLFTQEGVAYDPKQEQE</sequence>
<dbReference type="EMBL" id="KZ305022">
    <property type="protein sequence ID" value="PIA58202.1"/>
    <property type="molecule type" value="Genomic_DNA"/>
</dbReference>
<dbReference type="AlphaFoldDB" id="A0A2G5ER35"/>
<keyword evidence="3" id="KW-1185">Reference proteome</keyword>
<organism evidence="2 3">
    <name type="scientific">Aquilegia coerulea</name>
    <name type="common">Rocky mountain columbine</name>
    <dbReference type="NCBI Taxonomy" id="218851"/>
    <lineage>
        <taxon>Eukaryota</taxon>
        <taxon>Viridiplantae</taxon>
        <taxon>Streptophyta</taxon>
        <taxon>Embryophyta</taxon>
        <taxon>Tracheophyta</taxon>
        <taxon>Spermatophyta</taxon>
        <taxon>Magnoliopsida</taxon>
        <taxon>Ranunculales</taxon>
        <taxon>Ranunculaceae</taxon>
        <taxon>Thalictroideae</taxon>
        <taxon>Aquilegia</taxon>
    </lineage>
</organism>
<dbReference type="Pfam" id="PF23622">
    <property type="entry name" value="LRR_At1g61320_AtMIF1"/>
    <property type="match status" value="1"/>
</dbReference>
<gene>
    <name evidence="2" type="ORF">AQUCO_00500258v1</name>
</gene>